<dbReference type="EMBL" id="PJMU01000001">
    <property type="protein sequence ID" value="PKV75927.1"/>
    <property type="molecule type" value="Genomic_DNA"/>
</dbReference>
<protein>
    <submittedName>
        <fullName evidence="1">Uncharacterized protein</fullName>
    </submittedName>
</protein>
<evidence type="ECO:0000313" key="2">
    <source>
        <dbReference type="Proteomes" id="UP000233782"/>
    </source>
</evidence>
<evidence type="ECO:0000313" key="1">
    <source>
        <dbReference type="EMBL" id="PKV75927.1"/>
    </source>
</evidence>
<name>A0A2N3V2S3_9BACT</name>
<gene>
    <name evidence="1" type="ORF">BD749_0875</name>
</gene>
<comment type="caution">
    <text evidence="1">The sequence shown here is derived from an EMBL/GenBank/DDBJ whole genome shotgun (WGS) entry which is preliminary data.</text>
</comment>
<dbReference type="Proteomes" id="UP000233782">
    <property type="component" value="Unassembled WGS sequence"/>
</dbReference>
<accession>A0A2N3V2S3</accession>
<proteinExistence type="predicted"/>
<keyword evidence="2" id="KW-1185">Reference proteome</keyword>
<organism evidence="1 2">
    <name type="scientific">Pontibacter ramchanderi</name>
    <dbReference type="NCBI Taxonomy" id="1179743"/>
    <lineage>
        <taxon>Bacteria</taxon>
        <taxon>Pseudomonadati</taxon>
        <taxon>Bacteroidota</taxon>
        <taxon>Cytophagia</taxon>
        <taxon>Cytophagales</taxon>
        <taxon>Hymenobacteraceae</taxon>
        <taxon>Pontibacter</taxon>
    </lineage>
</organism>
<sequence>MYIHLLYIHYFSIKVSSLCKQCPKGELSISHTCVQTATIRYMYYLFSAKRHHPNQNCFGHYFLPLLHQAAPFS</sequence>
<dbReference type="AlphaFoldDB" id="A0A2N3V2S3"/>
<reference evidence="1 2" key="1">
    <citation type="submission" date="2017-12" db="EMBL/GenBank/DDBJ databases">
        <title>Genomic Encyclopedia of Type Strains, Phase III (KMG-III): the genomes of soil and plant-associated and newly described type strains.</title>
        <authorList>
            <person name="Whitman W."/>
        </authorList>
    </citation>
    <scope>NUCLEOTIDE SEQUENCE [LARGE SCALE GENOMIC DNA]</scope>
    <source>
        <strain evidence="1 2">LP43</strain>
    </source>
</reference>